<organism evidence="11 12">
    <name type="scientific">ssRNA phage SRR5466725_6</name>
    <dbReference type="NCBI Taxonomy" id="2786425"/>
    <lineage>
        <taxon>Viruses</taxon>
        <taxon>Riboviria</taxon>
        <taxon>Orthornavirae</taxon>
        <taxon>Lenarviricota</taxon>
        <taxon>Leviviricetes</taxon>
        <taxon>Timlovirales</taxon>
        <taxon>Blumeviridae</taxon>
        <taxon>Dehkhevirus</taxon>
        <taxon>Dehkhevirus borboradaptatum</taxon>
    </lineage>
</organism>
<dbReference type="SUPFAM" id="SSF56672">
    <property type="entry name" value="DNA/RNA polymerases"/>
    <property type="match status" value="1"/>
</dbReference>
<keyword evidence="5" id="KW-0547">Nucleotide-binding</keyword>
<dbReference type="Proteomes" id="UP000679667">
    <property type="component" value="Segment"/>
</dbReference>
<dbReference type="GO" id="GO:0000166">
    <property type="term" value="F:nucleotide binding"/>
    <property type="evidence" value="ECO:0007669"/>
    <property type="project" value="UniProtKB-KW"/>
</dbReference>
<evidence type="ECO:0000256" key="1">
    <source>
        <dbReference type="ARBA" id="ARBA00012494"/>
    </source>
</evidence>
<dbReference type="InterPro" id="IPR007096">
    <property type="entry name" value="RNA-dir_Rpol_cat_phage"/>
</dbReference>
<dbReference type="PROSITE" id="PS50522">
    <property type="entry name" value="RDRP_PHAGE"/>
    <property type="match status" value="1"/>
</dbReference>
<comment type="cofactor">
    <cofactor evidence="9">
        <name>Mg(2+)</name>
        <dbReference type="ChEBI" id="CHEBI:18420"/>
    </cofactor>
    <text evidence="9">Binds 2 Mg(2+) per subunit.</text>
</comment>
<keyword evidence="9" id="KW-0479">Metal-binding</keyword>
<feature type="domain" description="RdRp catalytic" evidence="10">
    <location>
        <begin position="298"/>
        <end position="434"/>
    </location>
</feature>
<dbReference type="EMBL" id="BK013638">
    <property type="protein sequence ID" value="DAD50830.1"/>
    <property type="molecule type" value="Genomic_RNA"/>
</dbReference>
<dbReference type="GO" id="GO:0046872">
    <property type="term" value="F:metal ion binding"/>
    <property type="evidence" value="ECO:0007669"/>
    <property type="project" value="UniProtKB-KW"/>
</dbReference>
<reference evidence="11" key="1">
    <citation type="submission" date="2020-09" db="EMBL/GenBank/DDBJ databases">
        <title>Leviviricetes taxonomy.</title>
        <authorList>
            <person name="Stockdale S.R."/>
            <person name="Callanan J."/>
            <person name="Adriaenssens E.M."/>
            <person name="Kuhn J.H."/>
            <person name="Rumnieks J."/>
            <person name="Shkoporov A."/>
            <person name="Draper L.A."/>
            <person name="Ross P."/>
            <person name="Hill C."/>
        </authorList>
    </citation>
    <scope>NUCLEOTIDE SEQUENCE</scope>
</reference>
<dbReference type="GO" id="GO:0039694">
    <property type="term" value="P:viral RNA genome replication"/>
    <property type="evidence" value="ECO:0007669"/>
    <property type="project" value="InterPro"/>
</dbReference>
<evidence type="ECO:0000256" key="2">
    <source>
        <dbReference type="ARBA" id="ARBA00022484"/>
    </source>
</evidence>
<keyword evidence="9" id="KW-0460">Magnesium</keyword>
<evidence type="ECO:0000256" key="9">
    <source>
        <dbReference type="PIRSR" id="PIRSR605093-1"/>
    </source>
</evidence>
<feature type="binding site" evidence="9">
    <location>
        <position position="403"/>
    </location>
    <ligand>
        <name>Mg(2+)</name>
        <dbReference type="ChEBI" id="CHEBI:18420"/>
        <label>2</label>
    </ligand>
</feature>
<keyword evidence="4" id="KW-0548">Nucleotidyltransferase</keyword>
<keyword evidence="3" id="KW-0808">Transferase</keyword>
<evidence type="ECO:0000256" key="5">
    <source>
        <dbReference type="ARBA" id="ARBA00022741"/>
    </source>
</evidence>
<dbReference type="GO" id="GO:0003968">
    <property type="term" value="F:RNA-directed RNA polymerase activity"/>
    <property type="evidence" value="ECO:0007669"/>
    <property type="project" value="UniProtKB-KW"/>
</dbReference>
<evidence type="ECO:0000256" key="8">
    <source>
        <dbReference type="ARBA" id="ARBA00048744"/>
    </source>
</evidence>
<dbReference type="InterPro" id="IPR005093">
    <property type="entry name" value="RNArep_beta"/>
</dbReference>
<feature type="binding site" evidence="9">
    <location>
        <position position="402"/>
    </location>
    <ligand>
        <name>Mg(2+)</name>
        <dbReference type="ChEBI" id="CHEBI:18420"/>
        <label>2</label>
    </ligand>
</feature>
<dbReference type="RefSeq" id="YP_010770155.1">
    <property type="nucleotide sequence ID" value="NC_074180.1"/>
</dbReference>
<evidence type="ECO:0000256" key="4">
    <source>
        <dbReference type="ARBA" id="ARBA00022695"/>
    </source>
</evidence>
<keyword evidence="2 11" id="KW-0696">RNA-directed RNA polymerase</keyword>
<evidence type="ECO:0000256" key="3">
    <source>
        <dbReference type="ARBA" id="ARBA00022679"/>
    </source>
</evidence>
<evidence type="ECO:0000313" key="12">
    <source>
        <dbReference type="Proteomes" id="UP000679667"/>
    </source>
</evidence>
<proteinExistence type="predicted"/>
<comment type="catalytic activity">
    <reaction evidence="8">
        <text>RNA(n) + a ribonucleoside 5'-triphosphate = RNA(n+1) + diphosphate</text>
        <dbReference type="Rhea" id="RHEA:21248"/>
        <dbReference type="Rhea" id="RHEA-COMP:14527"/>
        <dbReference type="Rhea" id="RHEA-COMP:17342"/>
        <dbReference type="ChEBI" id="CHEBI:33019"/>
        <dbReference type="ChEBI" id="CHEBI:61557"/>
        <dbReference type="ChEBI" id="CHEBI:140395"/>
        <dbReference type="EC" id="2.7.7.48"/>
    </reaction>
</comment>
<sequence length="595" mass="68285">MKIESIFRDMDMILSQISISCPGVPDDEIVNRLKPSIQSHLRVLYDCRCGDPIRQKLECYVRLYEHYSFLDVMDSLSELAFFCKTNANLSLGDVKGHLRDCNSFIPPLWSVLRQLIVDALHDVSRLRDLNQVCLYLTKVELTRPDLELKGLQDYITFEENYPHCNMSVALELRKIMEEWLLDYNPSNFPHHGGGATADAGRDAILKYALLGTDAPLRAMIHHCYHSNELDMMICDSRVLHRISRLQFVPKTYKKLRSISMEPCTLMYYQQGVKDNLYRYIHTHLDWCIRLEDQERNRVFAQLGSATGAYCTIDLTAASDSVGFELVTFLFKKTSLWPELLGTRSFCTELPDGSQIHLKKFAPMGSALCFPIETIIFAGICELVARAARTVGYTPTDFSIYGDDICCPSYFYDSVTKILIQLGFKPNMDKSFHTGPYRESCGREYYNGIDISVIKHRGWDVISMNPDTRDALIDHANLADGILPSVRRFCIALLKEKGLPPFFGDACIRSTSPTNYHLPRKWNRDLFRCEVRLRAPTVVEGYVPDDATTFLEWLRIADTRDPGGLTLAQLCIRPEQYTIRTGTERRYRSKWICPDR</sequence>
<protein>
    <recommendedName>
        <fullName evidence="1">RNA-directed RNA polymerase</fullName>
        <ecNumber evidence="1">2.7.7.48</ecNumber>
    </recommendedName>
    <alternativeName>
        <fullName evidence="7">RNA replicase beta chain</fullName>
    </alternativeName>
</protein>
<evidence type="ECO:0000259" key="10">
    <source>
        <dbReference type="PROSITE" id="PS50522"/>
    </source>
</evidence>
<dbReference type="InterPro" id="IPR043502">
    <property type="entry name" value="DNA/RNA_pol_sf"/>
</dbReference>
<name>A0A8S5KYI4_9VIRU</name>
<dbReference type="KEGG" id="vg:80399383"/>
<dbReference type="EC" id="2.7.7.48" evidence="1"/>
<evidence type="ECO:0000256" key="6">
    <source>
        <dbReference type="ARBA" id="ARBA00022953"/>
    </source>
</evidence>
<keyword evidence="12" id="KW-1185">Reference proteome</keyword>
<gene>
    <name evidence="11" type="primary">SRR5466725_6_3</name>
</gene>
<feature type="binding site" evidence="9">
    <location>
        <position position="313"/>
    </location>
    <ligand>
        <name>Mg(2+)</name>
        <dbReference type="ChEBI" id="CHEBI:18420"/>
        <label>2</label>
    </ligand>
</feature>
<accession>A0A8S5KYI4</accession>
<dbReference type="Pfam" id="PF03431">
    <property type="entry name" value="RNA_replicase_B"/>
    <property type="match status" value="1"/>
</dbReference>
<evidence type="ECO:0000313" key="11">
    <source>
        <dbReference type="EMBL" id="DAD50830.1"/>
    </source>
</evidence>
<evidence type="ECO:0000256" key="7">
    <source>
        <dbReference type="ARBA" id="ARBA00030248"/>
    </source>
</evidence>
<keyword evidence="6" id="KW-0693">Viral RNA replication</keyword>
<dbReference type="GeneID" id="80399383"/>